<dbReference type="PANTHER" id="PTHR35841:SF1">
    <property type="entry name" value="PHOSPHONATES-BINDING PERIPLASMIC PROTEIN"/>
    <property type="match status" value="1"/>
</dbReference>
<organism evidence="3 4">
    <name type="scientific">Fructobacillus ficulneus</name>
    <dbReference type="NCBI Taxonomy" id="157463"/>
    <lineage>
        <taxon>Bacteria</taxon>
        <taxon>Bacillati</taxon>
        <taxon>Bacillota</taxon>
        <taxon>Bacilli</taxon>
        <taxon>Lactobacillales</taxon>
        <taxon>Lactobacillaceae</taxon>
        <taxon>Fructobacillus</taxon>
    </lineage>
</organism>
<dbReference type="Gene3D" id="3.40.190.10">
    <property type="entry name" value="Periplasmic binding protein-like II"/>
    <property type="match status" value="2"/>
</dbReference>
<keyword evidence="2" id="KW-0732">Signal</keyword>
<dbReference type="RefSeq" id="WP_061993777.1">
    <property type="nucleotide sequence ID" value="NZ_DF968005.1"/>
</dbReference>
<evidence type="ECO:0000313" key="3">
    <source>
        <dbReference type="EMBL" id="GAP00491.1"/>
    </source>
</evidence>
<sequence length="313" mass="33825">MKKIIAALAVLLVVVGGFFAITSGSKKSDSSSSSSSKISMKELNIQFVPSSQADTILAKAKPLEKLLSKQLGIPVHVSISTDYNTVIEAMGSKKVDMGFLPPDGYVAANKQYGAKVILQSTRLGMKDDNTGANTDKLVNNYKSMILVKADSPIKSIKDLKGKKIAVQGATSSAGYIYPAVELYKKGVNVVKDDTLVQVKGHDQGVMSVLNGDTDAAFVFDDARNIVKKDQPNVFKDTRVLYYTKGIPNDTITLRKGISDSDSKAIKKAMIAVSKTSQGAEVFKDVYSWTGVTDAKDSNFNDVRDYAKVMDKIK</sequence>
<evidence type="ECO:0000256" key="1">
    <source>
        <dbReference type="ARBA" id="ARBA00007162"/>
    </source>
</evidence>
<name>A0A0K8MIX6_9LACO</name>
<dbReference type="Pfam" id="PF12974">
    <property type="entry name" value="Phosphonate-bd"/>
    <property type="match status" value="1"/>
</dbReference>
<dbReference type="PANTHER" id="PTHR35841">
    <property type="entry name" value="PHOSPHONATES-BINDING PERIPLASMIC PROTEIN"/>
    <property type="match status" value="1"/>
</dbReference>
<accession>A0A0K8MIX6</accession>
<dbReference type="GO" id="GO:0055085">
    <property type="term" value="P:transmembrane transport"/>
    <property type="evidence" value="ECO:0007669"/>
    <property type="project" value="InterPro"/>
</dbReference>
<dbReference type="NCBIfam" id="TIGR01098">
    <property type="entry name" value="3A0109s03R"/>
    <property type="match status" value="1"/>
</dbReference>
<proteinExistence type="inferred from homology"/>
<evidence type="ECO:0000256" key="2">
    <source>
        <dbReference type="ARBA" id="ARBA00022729"/>
    </source>
</evidence>
<dbReference type="CDD" id="cd01071">
    <property type="entry name" value="PBP2_PhnD_like"/>
    <property type="match status" value="1"/>
</dbReference>
<gene>
    <name evidence="3" type="ORF">FFIC_285100</name>
</gene>
<keyword evidence="4" id="KW-1185">Reference proteome</keyword>
<evidence type="ECO:0000313" key="4">
    <source>
        <dbReference type="Proteomes" id="UP000253891"/>
    </source>
</evidence>
<dbReference type="Proteomes" id="UP000253891">
    <property type="component" value="Unassembled WGS sequence"/>
</dbReference>
<protein>
    <submittedName>
        <fullName evidence="3">Methyl-accepting chemotaxis protein</fullName>
    </submittedName>
</protein>
<dbReference type="STRING" id="157463.GCA_001047075_01376"/>
<dbReference type="AlphaFoldDB" id="A0A0K8MIX6"/>
<dbReference type="EMBL" id="DF968005">
    <property type="protein sequence ID" value="GAP00491.1"/>
    <property type="molecule type" value="Genomic_DNA"/>
</dbReference>
<dbReference type="InterPro" id="IPR005770">
    <property type="entry name" value="PhnD"/>
</dbReference>
<reference evidence="3 4" key="1">
    <citation type="journal article" date="2015" name="BMC Genomics">
        <title>Comparative genomics of Fructobacillus spp. and Leuconostoc spp. reveals niche-specific evolution of Fructobacillus spp.</title>
        <authorList>
            <person name="Endo A."/>
            <person name="Tanizawa Y."/>
            <person name="Tanaka N."/>
            <person name="Maeno S."/>
            <person name="Kumar H."/>
            <person name="Shiwa Y."/>
            <person name="Okada S."/>
            <person name="Yoshikawa H."/>
            <person name="Dicks L."/>
            <person name="Nakagawa J."/>
            <person name="Arita M."/>
        </authorList>
    </citation>
    <scope>NUCLEOTIDE SEQUENCE [LARGE SCALE GENOMIC DNA]</scope>
    <source>
        <strain evidence="3 4">JCM 12225</strain>
    </source>
</reference>
<dbReference type="SUPFAM" id="SSF53850">
    <property type="entry name" value="Periplasmic binding protein-like II"/>
    <property type="match status" value="1"/>
</dbReference>
<comment type="similarity">
    <text evidence="1">Belongs to the phosphate/phosphite/phosphonate binding protein family.</text>
</comment>
<dbReference type="OrthoDB" id="9776786at2"/>
<dbReference type="GO" id="GO:0043190">
    <property type="term" value="C:ATP-binding cassette (ABC) transporter complex"/>
    <property type="evidence" value="ECO:0007669"/>
    <property type="project" value="InterPro"/>
</dbReference>